<dbReference type="RefSeq" id="WP_076758483.1">
    <property type="nucleotide sequence ID" value="NZ_JARMMK010000014.1"/>
</dbReference>
<evidence type="ECO:0000313" key="5">
    <source>
        <dbReference type="Proteomes" id="UP000187367"/>
    </source>
</evidence>
<dbReference type="OrthoDB" id="9815550at2"/>
<dbReference type="GO" id="GO:0016757">
    <property type="term" value="F:glycosyltransferase activity"/>
    <property type="evidence" value="ECO:0007669"/>
    <property type="project" value="InterPro"/>
</dbReference>
<dbReference type="SUPFAM" id="SSF53756">
    <property type="entry name" value="UDP-Glycosyltransferase/glycogen phosphorylase"/>
    <property type="match status" value="1"/>
</dbReference>
<reference evidence="4 5" key="1">
    <citation type="submission" date="2017-01" db="EMBL/GenBank/DDBJ databases">
        <title>Bacillus phylogenomics.</title>
        <authorList>
            <person name="Dunlap C."/>
        </authorList>
    </citation>
    <scope>NUCLEOTIDE SEQUENCE [LARGE SCALE GENOMIC DNA]</scope>
    <source>
        <strain evidence="4 5">NRRL B-41282</strain>
    </source>
</reference>
<dbReference type="Pfam" id="PF13439">
    <property type="entry name" value="Glyco_transf_4"/>
    <property type="match status" value="1"/>
</dbReference>
<protein>
    <submittedName>
        <fullName evidence="4">Glycosyl transferase</fullName>
    </submittedName>
</protein>
<dbReference type="EMBL" id="MTJL01000012">
    <property type="protein sequence ID" value="OMI06759.1"/>
    <property type="molecule type" value="Genomic_DNA"/>
</dbReference>
<dbReference type="InterPro" id="IPR028098">
    <property type="entry name" value="Glyco_trans_4-like_N"/>
</dbReference>
<comment type="caution">
    <text evidence="4">The sequence shown here is derived from an EMBL/GenBank/DDBJ whole genome shotgun (WGS) entry which is preliminary data.</text>
</comment>
<sequence length="401" mass="44957">MKILLATYWNIPHVGGVWTYMVQLKEKLESLGHEVDLLGFGDDNSIVHIVNENRSIETDQLLPLVNTIMKDIPEIQVNQLVNYTEIQRCVYELAAAYLGLEKYDLIHAQDVISSTSLKRVLPKNTALVTTLHGNVAYEIRDQLKTIHKSSTPHMARAYFDHLEQKGATSADTTIVANNWLKNILTGEFSVPKRQVRVMQYGYDIEGFIKRMNTKTAEVPQTDKKVILFTGRLIENKGVHHLLSALGQLKNTRNDWVCWIVGEGEKLAGLRILSDQLGLSDDVVFLKNRDDVPYLLSLADMYVLPSLLDNQPLSVIEAQIAGVPVIVSDAGGLPEMVNHEVTGLIAPKGDENALAHLLGCLLEDDDYRTTLGANASEFAKKHWDMDQAVRNVLDVYQNTNKY</sequence>
<dbReference type="Pfam" id="PF00534">
    <property type="entry name" value="Glycos_transf_1"/>
    <property type="match status" value="1"/>
</dbReference>
<dbReference type="Gene3D" id="3.40.50.2000">
    <property type="entry name" value="Glycogen Phosphorylase B"/>
    <property type="match status" value="2"/>
</dbReference>
<dbReference type="CDD" id="cd03801">
    <property type="entry name" value="GT4_PimA-like"/>
    <property type="match status" value="1"/>
</dbReference>
<keyword evidence="4" id="KW-0808">Transferase</keyword>
<organism evidence="4 5">
    <name type="scientific">Bacillus swezeyi</name>
    <dbReference type="NCBI Taxonomy" id="1925020"/>
    <lineage>
        <taxon>Bacteria</taxon>
        <taxon>Bacillati</taxon>
        <taxon>Bacillota</taxon>
        <taxon>Bacilli</taxon>
        <taxon>Bacillales</taxon>
        <taxon>Bacillaceae</taxon>
        <taxon>Bacillus</taxon>
    </lineage>
</organism>
<proteinExistence type="inferred from homology"/>
<evidence type="ECO:0000259" key="2">
    <source>
        <dbReference type="Pfam" id="PF00534"/>
    </source>
</evidence>
<feature type="domain" description="Glycosyltransferase subfamily 4-like N-terminal" evidence="3">
    <location>
        <begin position="14"/>
        <end position="205"/>
    </location>
</feature>
<dbReference type="PANTHER" id="PTHR45947">
    <property type="entry name" value="SULFOQUINOVOSYL TRANSFERASE SQD2"/>
    <property type="match status" value="1"/>
</dbReference>
<comment type="similarity">
    <text evidence="1">Belongs to the glycosyltransferase group 1 family. Glycosyltransferase 4 subfamily.</text>
</comment>
<dbReference type="PANTHER" id="PTHR45947:SF3">
    <property type="entry name" value="SULFOQUINOVOSYL TRANSFERASE SQD2"/>
    <property type="match status" value="1"/>
</dbReference>
<evidence type="ECO:0000259" key="3">
    <source>
        <dbReference type="Pfam" id="PF13439"/>
    </source>
</evidence>
<dbReference type="AlphaFoldDB" id="A0A1R1QQ21"/>
<keyword evidence="5" id="KW-1185">Reference proteome</keyword>
<dbReference type="InterPro" id="IPR001296">
    <property type="entry name" value="Glyco_trans_1"/>
</dbReference>
<dbReference type="Proteomes" id="UP000187367">
    <property type="component" value="Unassembled WGS sequence"/>
</dbReference>
<accession>A0A1R1QQ21</accession>
<dbReference type="InterPro" id="IPR050194">
    <property type="entry name" value="Glycosyltransferase_grp1"/>
</dbReference>
<evidence type="ECO:0000313" key="4">
    <source>
        <dbReference type="EMBL" id="OMI06759.1"/>
    </source>
</evidence>
<accession>A0A1R1S305</accession>
<name>A0A1R1QQ21_9BACI</name>
<evidence type="ECO:0000256" key="1">
    <source>
        <dbReference type="ARBA" id="ARBA00009481"/>
    </source>
</evidence>
<gene>
    <name evidence="4" type="ORF">BW143_08370</name>
</gene>
<feature type="domain" description="Glycosyl transferase family 1" evidence="2">
    <location>
        <begin position="217"/>
        <end position="376"/>
    </location>
</feature>